<reference evidence="3 4" key="1">
    <citation type="submission" date="2016-08" db="EMBL/GenBank/DDBJ databases">
        <title>Evolution of the type three secretion system and type three effector repertoires in Xanthomonas.</title>
        <authorList>
            <person name="Merda D."/>
            <person name="Briand M."/>
            <person name="Bosis E."/>
            <person name="Rousseau C."/>
            <person name="Portier P."/>
            <person name="Jacques M.-A."/>
            <person name="Fischer-Le Saux M."/>
        </authorList>
    </citation>
    <scope>NUCLEOTIDE SEQUENCE [LARGE SCALE GENOMIC DNA]</scope>
    <source>
        <strain evidence="3 4">CFBP 7409</strain>
    </source>
</reference>
<sequence>MKMKLLAGALAVALITPAAHAQVVVEDPGVLANTIQQISYMTQQLAEAKSQVEQLRQQYAALTGNSGMGALMPNSASTLRENLPEDWTKVYSDAMNSSSSITGSAQQLLGQFDSQISNMGRGDALTFIRKQMREKGAYDRVMAENAYNNQMRELQDIEALTRQIDRTTSMKQIADLQARIQTSNGAIQGEQAKLQLMSMLQQSQDRILKSQQEKAVRRYTIGEEGESFTAPRLSN</sequence>
<keyword evidence="2" id="KW-0732">Signal</keyword>
<evidence type="ECO:0000313" key="4">
    <source>
        <dbReference type="Proteomes" id="UP000238049"/>
    </source>
</evidence>
<feature type="signal peptide" evidence="2">
    <location>
        <begin position="1"/>
        <end position="21"/>
    </location>
</feature>
<dbReference type="RefSeq" id="WP_104564577.1">
    <property type="nucleotide sequence ID" value="NZ_MDSK01000059.1"/>
</dbReference>
<dbReference type="Gene3D" id="1.20.58.430">
    <property type="entry name" value="Type IV secretion system, VirB5-domain"/>
    <property type="match status" value="1"/>
</dbReference>
<name>A0A2S6ZNY3_9XANT</name>
<evidence type="ECO:0000313" key="3">
    <source>
        <dbReference type="EMBL" id="PPT94006.1"/>
    </source>
</evidence>
<dbReference type="EMBL" id="MDSL01000070">
    <property type="protein sequence ID" value="PPT94006.1"/>
    <property type="molecule type" value="Genomic_DNA"/>
</dbReference>
<dbReference type="SUPFAM" id="SSF101082">
    <property type="entry name" value="Typo IV secretion system protein TraC"/>
    <property type="match status" value="1"/>
</dbReference>
<protein>
    <submittedName>
        <fullName evidence="3">Type IV secretion system protein</fullName>
    </submittedName>
</protein>
<comment type="caution">
    <text evidence="3">The sequence shown here is derived from an EMBL/GenBank/DDBJ whole genome shotgun (WGS) entry which is preliminary data.</text>
</comment>
<organism evidence="3 4">
    <name type="scientific">Xanthomonas arboricola pv. guizotiae</name>
    <dbReference type="NCBI Taxonomy" id="487867"/>
    <lineage>
        <taxon>Bacteria</taxon>
        <taxon>Pseudomonadati</taxon>
        <taxon>Pseudomonadota</taxon>
        <taxon>Gammaproteobacteria</taxon>
        <taxon>Lysobacterales</taxon>
        <taxon>Lysobacteraceae</taxon>
        <taxon>Xanthomonas</taxon>
    </lineage>
</organism>
<evidence type="ECO:0000256" key="1">
    <source>
        <dbReference type="SAM" id="Coils"/>
    </source>
</evidence>
<feature type="coiled-coil region" evidence="1">
    <location>
        <begin position="38"/>
        <end position="65"/>
    </location>
</feature>
<dbReference type="Proteomes" id="UP000238049">
    <property type="component" value="Unassembled WGS sequence"/>
</dbReference>
<feature type="chain" id="PRO_5015754707" evidence="2">
    <location>
        <begin position="22"/>
        <end position="235"/>
    </location>
</feature>
<accession>A0A2S6ZNY3</accession>
<dbReference type="Pfam" id="PF07996">
    <property type="entry name" value="T4SS"/>
    <property type="match status" value="1"/>
</dbReference>
<keyword evidence="1" id="KW-0175">Coiled coil</keyword>
<dbReference type="InterPro" id="IPR023220">
    <property type="entry name" value="T4SS_VirB5-domain"/>
</dbReference>
<gene>
    <name evidence="3" type="ORF">XarbCFBP7409_20120</name>
</gene>
<proteinExistence type="predicted"/>
<dbReference type="AlphaFoldDB" id="A0A2S6ZNY3"/>
<evidence type="ECO:0000256" key="2">
    <source>
        <dbReference type="SAM" id="SignalP"/>
    </source>
</evidence>
<dbReference type="InterPro" id="IPR014158">
    <property type="entry name" value="T4SS_VirB5"/>
</dbReference>
<dbReference type="CDD" id="cd14262">
    <property type="entry name" value="VirB5_like"/>
    <property type="match status" value="1"/>
</dbReference>